<feature type="transmembrane region" description="Helical" evidence="6">
    <location>
        <begin position="379"/>
        <end position="398"/>
    </location>
</feature>
<feature type="transmembrane region" description="Helical" evidence="6">
    <location>
        <begin position="63"/>
        <end position="82"/>
    </location>
</feature>
<evidence type="ECO:0000256" key="1">
    <source>
        <dbReference type="ARBA" id="ARBA00004141"/>
    </source>
</evidence>
<dbReference type="Pfam" id="PF03169">
    <property type="entry name" value="OPT"/>
    <property type="match status" value="1"/>
</dbReference>
<keyword evidence="5 6" id="KW-0472">Membrane</keyword>
<feature type="transmembrane region" description="Helical" evidence="6">
    <location>
        <begin position="129"/>
        <end position="149"/>
    </location>
</feature>
<accession>A0ABR6YEV5</accession>
<gene>
    <name evidence="7" type="ORF">H8K55_16045</name>
</gene>
<evidence type="ECO:0000313" key="8">
    <source>
        <dbReference type="Proteomes" id="UP000624279"/>
    </source>
</evidence>
<dbReference type="PANTHER" id="PTHR31645">
    <property type="entry name" value="OLIGOPEPTIDE TRANSPORTER YGL114W-RELATED"/>
    <property type="match status" value="1"/>
</dbReference>
<evidence type="ECO:0000313" key="7">
    <source>
        <dbReference type="EMBL" id="MBC3875101.1"/>
    </source>
</evidence>
<feature type="transmembrane region" description="Helical" evidence="6">
    <location>
        <begin position="404"/>
        <end position="425"/>
    </location>
</feature>
<feature type="transmembrane region" description="Helical" evidence="6">
    <location>
        <begin position="39"/>
        <end position="57"/>
    </location>
</feature>
<protein>
    <submittedName>
        <fullName evidence="7">OPT/YSL family transporter</fullName>
    </submittedName>
</protein>
<proteinExistence type="predicted"/>
<feature type="transmembrane region" description="Helical" evidence="6">
    <location>
        <begin position="592"/>
        <end position="616"/>
    </location>
</feature>
<keyword evidence="2" id="KW-0813">Transport</keyword>
<keyword evidence="3 6" id="KW-0812">Transmembrane</keyword>
<reference evidence="7 8" key="1">
    <citation type="submission" date="2020-08" db="EMBL/GenBank/DDBJ databases">
        <title>Novel species isolated from subtropical streams in China.</title>
        <authorList>
            <person name="Lu H."/>
        </authorList>
    </citation>
    <scope>NUCLEOTIDE SEQUENCE [LARGE SCALE GENOMIC DNA]</scope>
    <source>
        <strain evidence="7 8">LX15W</strain>
    </source>
</reference>
<dbReference type="Proteomes" id="UP000624279">
    <property type="component" value="Unassembled WGS sequence"/>
</dbReference>
<evidence type="ECO:0000256" key="4">
    <source>
        <dbReference type="ARBA" id="ARBA00022989"/>
    </source>
</evidence>
<name>A0ABR6YEV5_9BURK</name>
<comment type="subcellular location">
    <subcellularLocation>
        <location evidence="1">Membrane</location>
        <topology evidence="1">Multi-pass membrane protein</topology>
    </subcellularLocation>
</comment>
<organism evidence="7 8">
    <name type="scientific">Undibacterium flavidum</name>
    <dbReference type="NCBI Taxonomy" id="2762297"/>
    <lineage>
        <taxon>Bacteria</taxon>
        <taxon>Pseudomonadati</taxon>
        <taxon>Pseudomonadota</taxon>
        <taxon>Betaproteobacteria</taxon>
        <taxon>Burkholderiales</taxon>
        <taxon>Oxalobacteraceae</taxon>
        <taxon>Undibacterium</taxon>
    </lineage>
</organism>
<comment type="caution">
    <text evidence="7">The sequence shown here is derived from an EMBL/GenBank/DDBJ whole genome shotgun (WGS) entry which is preliminary data.</text>
</comment>
<feature type="transmembrane region" description="Helical" evidence="6">
    <location>
        <begin position="281"/>
        <end position="303"/>
    </location>
</feature>
<dbReference type="RefSeq" id="WP_186943077.1">
    <property type="nucleotide sequence ID" value="NZ_JACOGA010000015.1"/>
</dbReference>
<dbReference type="EMBL" id="JACOGA010000015">
    <property type="protein sequence ID" value="MBC3875101.1"/>
    <property type="molecule type" value="Genomic_DNA"/>
</dbReference>
<dbReference type="NCBIfam" id="TIGR00728">
    <property type="entry name" value="OPT_sfam"/>
    <property type="match status" value="1"/>
</dbReference>
<dbReference type="InterPro" id="IPR045035">
    <property type="entry name" value="YSL-like"/>
</dbReference>
<evidence type="ECO:0000256" key="6">
    <source>
        <dbReference type="SAM" id="Phobius"/>
    </source>
</evidence>
<evidence type="ECO:0000256" key="3">
    <source>
        <dbReference type="ARBA" id="ARBA00022692"/>
    </source>
</evidence>
<feature type="transmembrane region" description="Helical" evidence="6">
    <location>
        <begin position="493"/>
        <end position="514"/>
    </location>
</feature>
<evidence type="ECO:0000256" key="2">
    <source>
        <dbReference type="ARBA" id="ARBA00022448"/>
    </source>
</evidence>
<feature type="transmembrane region" description="Helical" evidence="6">
    <location>
        <begin position="330"/>
        <end position="349"/>
    </location>
</feature>
<sequence>MAIQQLNEEQVKSWSRQQKDQWWLDHVYRGDMAQLSWRSGLTGFLLGGILSATAMYIGAKTGISIGVNLISVILAFGLFRALDNAGIAKNFTILENNCTQSIATSAGYMTMPLVACLPAYMMITSTIPSWWQMLIWMVIIAILGVLLAFPLKRRFINEDQLPFPEGNACGVVLDTLYTGDADSGIFKAKLLAKVGLWTAALQVILSDGWMKLIQFKVLRMDQWAGLTEPWFLKERLDTYYYQAAVKYDLWIPKILGTDFRTLGLRFTLDATMLGVGALMGIRVATSCLIGAVLNFAILGPIMISRGEIAPRMGLDGQLVPLSRVEILNQWSLWWGIVIMVVAALISLFAKPEIFKGLSRLFKSEAKSNQTHDPLAHIEVPLWISYLGVPVFSFLGVWATHSFFGVPWMFAFISLALVYLLTVICINSMALTSWIPTSGLSKITQFSMGALDRSNPATNLIPAGMSAEVASSAASLLSDIKPGYMLGAKPRHQVLGHLIGIFSGTLACIPVYFLLFLPPDANGVRHTATIITDQFAFPAAMQWKGVAELIGHGFNNLSHSAIISIIVAAIAAVVFEIATIVSKGRFPISAISIGLGVVLPPEAVLAMWIGAFVFWLMENKHRSGPKDSTGYSVWVDGMQAVAAGLLAGSALIGIGNAMLNVLM</sequence>
<feature type="transmembrane region" description="Helical" evidence="6">
    <location>
        <begin position="102"/>
        <end position="123"/>
    </location>
</feature>
<dbReference type="PANTHER" id="PTHR31645:SF0">
    <property type="entry name" value="OLIGOPEPTIDE TRANSPORTER YGL114W-RELATED"/>
    <property type="match status" value="1"/>
</dbReference>
<evidence type="ECO:0000256" key="5">
    <source>
        <dbReference type="ARBA" id="ARBA00023136"/>
    </source>
</evidence>
<feature type="transmembrane region" description="Helical" evidence="6">
    <location>
        <begin position="636"/>
        <end position="658"/>
    </location>
</feature>
<feature type="transmembrane region" description="Helical" evidence="6">
    <location>
        <begin position="560"/>
        <end position="580"/>
    </location>
</feature>
<keyword evidence="4 6" id="KW-1133">Transmembrane helix</keyword>
<keyword evidence="8" id="KW-1185">Reference proteome</keyword>
<dbReference type="InterPro" id="IPR004813">
    <property type="entry name" value="OPT"/>
</dbReference>